<protein>
    <submittedName>
        <fullName evidence="2">Uncharacterized protein</fullName>
    </submittedName>
</protein>
<dbReference type="Proteomes" id="UP001385809">
    <property type="component" value="Unassembled WGS sequence"/>
</dbReference>
<reference evidence="2 3" key="1">
    <citation type="submission" date="2024-03" db="EMBL/GenBank/DDBJ databases">
        <title>Actinomycetospora sp. OC33-EN08, a novel actinomycete isolated from wild orchid (Aerides multiflora).</title>
        <authorList>
            <person name="Suriyachadkun C."/>
        </authorList>
    </citation>
    <scope>NUCLEOTIDE SEQUENCE [LARGE SCALE GENOMIC DNA]</scope>
    <source>
        <strain evidence="2 3">OC33-EN08</strain>
    </source>
</reference>
<dbReference type="EMBL" id="JBBEGN010000007">
    <property type="protein sequence ID" value="MEJ2869158.1"/>
    <property type="molecule type" value="Genomic_DNA"/>
</dbReference>
<evidence type="ECO:0000256" key="1">
    <source>
        <dbReference type="SAM" id="MobiDB-lite"/>
    </source>
</evidence>
<comment type="caution">
    <text evidence="2">The sequence shown here is derived from an EMBL/GenBank/DDBJ whole genome shotgun (WGS) entry which is preliminary data.</text>
</comment>
<evidence type="ECO:0000313" key="2">
    <source>
        <dbReference type="EMBL" id="MEJ2869158.1"/>
    </source>
</evidence>
<sequence length="214" mass="23013">MRGPAPRRPRRRPVRVAGQRQRPEQVVTRHTRTDELAVQLPRTFLDDPDLRGLAPGDEIDVAPALFVAERLPAGPGVDGWAHDDLGLVSARGTVLTAIPTSGGGPQPVSVLDAGERLFPLFWSTVPPTEGPVALAGALYLDPDLAPGTELGEQVALCRERYRVTGLRLSSRLSWRPGPVRQLTEVPPDVDEDLVLVVGLLPVGVPGTHRPSRIG</sequence>
<dbReference type="RefSeq" id="WP_337695740.1">
    <property type="nucleotide sequence ID" value="NZ_JBBEGN010000007.1"/>
</dbReference>
<accession>A0ABU8MQE3</accession>
<keyword evidence="3" id="KW-1185">Reference proteome</keyword>
<proteinExistence type="predicted"/>
<feature type="compositionally biased region" description="Basic residues" evidence="1">
    <location>
        <begin position="1"/>
        <end position="14"/>
    </location>
</feature>
<organism evidence="2 3">
    <name type="scientific">Actinomycetospora aurantiaca</name>
    <dbReference type="NCBI Taxonomy" id="3129233"/>
    <lineage>
        <taxon>Bacteria</taxon>
        <taxon>Bacillati</taxon>
        <taxon>Actinomycetota</taxon>
        <taxon>Actinomycetes</taxon>
        <taxon>Pseudonocardiales</taxon>
        <taxon>Pseudonocardiaceae</taxon>
        <taxon>Actinomycetospora</taxon>
    </lineage>
</organism>
<gene>
    <name evidence="2" type="ORF">WCD74_15395</name>
</gene>
<evidence type="ECO:0000313" key="3">
    <source>
        <dbReference type="Proteomes" id="UP001385809"/>
    </source>
</evidence>
<name>A0ABU8MQE3_9PSEU</name>
<feature type="region of interest" description="Disordered" evidence="1">
    <location>
        <begin position="1"/>
        <end position="31"/>
    </location>
</feature>